<feature type="transmembrane region" description="Helical" evidence="1">
    <location>
        <begin position="108"/>
        <end position="126"/>
    </location>
</feature>
<feature type="transmembrane region" description="Helical" evidence="1">
    <location>
        <begin position="230"/>
        <end position="247"/>
    </location>
</feature>
<feature type="transmembrane region" description="Helical" evidence="1">
    <location>
        <begin position="132"/>
        <end position="151"/>
    </location>
</feature>
<organism evidence="2 3">
    <name type="scientific">Hymenobacter fodinae</name>
    <dbReference type="NCBI Taxonomy" id="2510796"/>
    <lineage>
        <taxon>Bacteria</taxon>
        <taxon>Pseudomonadati</taxon>
        <taxon>Bacteroidota</taxon>
        <taxon>Cytophagia</taxon>
        <taxon>Cytophagales</taxon>
        <taxon>Hymenobacteraceae</taxon>
        <taxon>Hymenobacter</taxon>
    </lineage>
</organism>
<dbReference type="AlphaFoldDB" id="A0A4Z0P2F4"/>
<comment type="caution">
    <text evidence="2">The sequence shown here is derived from an EMBL/GenBank/DDBJ whole genome shotgun (WGS) entry which is preliminary data.</text>
</comment>
<feature type="transmembrane region" description="Helical" evidence="1">
    <location>
        <begin position="347"/>
        <end position="366"/>
    </location>
</feature>
<dbReference type="RefSeq" id="WP_135436450.1">
    <property type="nucleotide sequence ID" value="NZ_SRLA01000005.1"/>
</dbReference>
<protein>
    <recommendedName>
        <fullName evidence="4">Glycosyltransferase RgtA/B/C/D-like domain-containing protein</fullName>
    </recommendedName>
</protein>
<evidence type="ECO:0000256" key="1">
    <source>
        <dbReference type="SAM" id="Phobius"/>
    </source>
</evidence>
<accession>A0A4Z0P2F4</accession>
<keyword evidence="1" id="KW-0472">Membrane</keyword>
<keyword evidence="1" id="KW-1133">Transmembrane helix</keyword>
<dbReference type="EMBL" id="SRLA01000005">
    <property type="protein sequence ID" value="TGE04940.1"/>
    <property type="molecule type" value="Genomic_DNA"/>
</dbReference>
<feature type="transmembrane region" description="Helical" evidence="1">
    <location>
        <begin position="12"/>
        <end position="32"/>
    </location>
</feature>
<name>A0A4Z0P2F4_9BACT</name>
<feature type="transmembrane region" description="Helical" evidence="1">
    <location>
        <begin position="78"/>
        <end position="96"/>
    </location>
</feature>
<dbReference type="Gene3D" id="2.60.120.260">
    <property type="entry name" value="Galactose-binding domain-like"/>
    <property type="match status" value="1"/>
</dbReference>
<reference evidence="2 3" key="1">
    <citation type="submission" date="2019-04" db="EMBL/GenBank/DDBJ databases">
        <authorList>
            <person name="Feng G."/>
            <person name="Zhang J."/>
            <person name="Zhu H."/>
        </authorList>
    </citation>
    <scope>NUCLEOTIDE SEQUENCE [LARGE SCALE GENOMIC DNA]</scope>
    <source>
        <strain evidence="2 3">92R-1</strain>
    </source>
</reference>
<evidence type="ECO:0000313" key="2">
    <source>
        <dbReference type="EMBL" id="TGE04940.1"/>
    </source>
</evidence>
<evidence type="ECO:0008006" key="4">
    <source>
        <dbReference type="Google" id="ProtNLM"/>
    </source>
</evidence>
<evidence type="ECO:0000313" key="3">
    <source>
        <dbReference type="Proteomes" id="UP000298337"/>
    </source>
</evidence>
<keyword evidence="1" id="KW-0812">Transmembrane</keyword>
<feature type="transmembrane region" description="Helical" evidence="1">
    <location>
        <begin position="158"/>
        <end position="175"/>
    </location>
</feature>
<feature type="transmembrane region" description="Helical" evidence="1">
    <location>
        <begin position="284"/>
        <end position="306"/>
    </location>
</feature>
<dbReference type="OrthoDB" id="1121601at2"/>
<dbReference type="Proteomes" id="UP000298337">
    <property type="component" value="Unassembled WGS sequence"/>
</dbReference>
<gene>
    <name evidence="2" type="ORF">EU556_22480</name>
</gene>
<sequence length="669" mass="74973">MIFSLLDRLRNVTWLWLLVLLFLLIGLSWWLYQDTIWLPPIFHHAWAQADWLSLALKFRERGFDFFHPATHNLLTRDGVTGAAFPLPAYLAAILMAVTHSEAPGLMRLLTLGCSLGGLLALGATVYQAKAGVWRAGLAVLFVFFAPVYGYYQASYLPSVPAFAAALGGYYCFYQSRQLSGLPRAGAWLYGAVAWFTLAAAIRTPFAIPLMASLLHLVALPLRRPPNRGRVLLAYTLSGFFLVSYFLYNEYLTRHYGGSMFLARPLPFQSPAEALSSTQEVARKWGLQLLGSTQWFALVAVALLALGNRPLHAWVRSEWAVHWLLLTGGGLTYYVLMGPQYLDHDYYFIDSLFLPLVLLFAGSLVVMPWPSRRMWQLGGTAASVAVASLWARDTRAVQMERYTVHPNDLGYMTLQNFTGSAQLLDSLGVPRSAHITVLDAYTYNLPLILMKRRGWTVLTTNEENLRASFQEPADLIITQNATFRSDVVSNYPLILERLDSVFSNGRLTLWRPRARPVPVVWEAQTDFESPLDTTVWLNSHSLSTEQAASGQQAYYLKETSTFGLTYSRSVGQASLRNQDRLIVRAKCWLPQGEYKALLVASLEPPGGGPAYYWKALDCRRYQAPAGRWTTVGGAFHFPAPRTPHDLLKVYIVKDGATAILLDDVRLTLVR</sequence>
<proteinExistence type="predicted"/>
<feature type="transmembrane region" description="Helical" evidence="1">
    <location>
        <begin position="318"/>
        <end position="335"/>
    </location>
</feature>
<keyword evidence="3" id="KW-1185">Reference proteome</keyword>
<feature type="transmembrane region" description="Helical" evidence="1">
    <location>
        <begin position="187"/>
        <end position="218"/>
    </location>
</feature>